<dbReference type="InterPro" id="IPR052425">
    <property type="entry name" value="Uncharacterized_MFS-type"/>
</dbReference>
<feature type="transmembrane region" description="Helical" evidence="6">
    <location>
        <begin position="292"/>
        <end position="310"/>
    </location>
</feature>
<evidence type="ECO:0000256" key="6">
    <source>
        <dbReference type="SAM" id="Phobius"/>
    </source>
</evidence>
<comment type="subcellular location">
    <subcellularLocation>
        <location evidence="1">Cell membrane</location>
        <topology evidence="1">Multi-pass membrane protein</topology>
    </subcellularLocation>
</comment>
<name>A0A7M1XHZ9_9SPIR</name>
<dbReference type="KEGG" id="trc:DYE49_00950"/>
<reference evidence="8 9" key="1">
    <citation type="submission" date="2018-08" db="EMBL/GenBank/DDBJ databases">
        <title>The first complete genome of Treponema rectale (CHPAT), a commensal spirochete of the bovine rectum.</title>
        <authorList>
            <person name="Staton G.J."/>
            <person name="Clegg S.R."/>
            <person name="Carter S.D."/>
            <person name="Radford A.D."/>
            <person name="Darby A."/>
            <person name="Hall N."/>
            <person name="Birtles R.J."/>
            <person name="Evans N.J."/>
        </authorList>
    </citation>
    <scope>NUCLEOTIDE SEQUENCE [LARGE SCALE GENOMIC DNA]</scope>
    <source>
        <strain evidence="8 9">CHPA</strain>
    </source>
</reference>
<sequence>MKEKKDKSIYISSAIFIVLMGVISMMSDMTHEGAKSIYGPFLSLAGATPHEISLISGLGEFIGCSLILVTGAIANKTKKYWTMTIIGYMINLLAIPMLAITWKNGWVFACTLILIERIGKAIRKPAKNTLVSFSSKNLGEGKSFAFVEFLDQIGAFVGPLILTLVLSLKNTTDLFNSYRMCFLVLGIPAILTLIILLFAKMKYPNPENLEEEKNKNENDSKFKISKSFIFYLIAIGLCAAGFIDFPLITYHVGNLNIIKVEYLPILYSVAMLIDAFAALLFGVLFDKFGIKVLVLSTLLSFSFPLFIFNYSSKPMIYIGVVMWGCGMGAQESILKAAVAKLVPKETRSLGFALFEGIFGLCWFIGSYVLGWLYEFDLIALIITSMSFAGISIIFYVLSSLCGDNNKVKD</sequence>
<accession>A0A7M1XHZ9</accession>
<feature type="transmembrane region" description="Helical" evidence="6">
    <location>
        <begin position="52"/>
        <end position="73"/>
    </location>
</feature>
<dbReference type="EMBL" id="CP031517">
    <property type="protein sequence ID" value="QOS39096.1"/>
    <property type="molecule type" value="Genomic_DNA"/>
</dbReference>
<evidence type="ECO:0000256" key="4">
    <source>
        <dbReference type="ARBA" id="ARBA00022989"/>
    </source>
</evidence>
<evidence type="ECO:0000256" key="1">
    <source>
        <dbReference type="ARBA" id="ARBA00004651"/>
    </source>
</evidence>
<dbReference type="InterPro" id="IPR011701">
    <property type="entry name" value="MFS"/>
</dbReference>
<keyword evidence="5 6" id="KW-0472">Membrane</keyword>
<evidence type="ECO:0000256" key="3">
    <source>
        <dbReference type="ARBA" id="ARBA00022692"/>
    </source>
</evidence>
<dbReference type="PANTHER" id="PTHR42688">
    <property type="entry name" value="CONSERVED PROTEIN"/>
    <property type="match status" value="1"/>
</dbReference>
<feature type="domain" description="Major facilitator superfamily (MFS) profile" evidence="7">
    <location>
        <begin position="14"/>
        <end position="401"/>
    </location>
</feature>
<feature type="transmembrane region" description="Helical" evidence="6">
    <location>
        <begin position="9"/>
        <end position="26"/>
    </location>
</feature>
<dbReference type="GO" id="GO:0022857">
    <property type="term" value="F:transmembrane transporter activity"/>
    <property type="evidence" value="ECO:0007669"/>
    <property type="project" value="InterPro"/>
</dbReference>
<keyword evidence="2" id="KW-1003">Cell membrane</keyword>
<dbReference type="PROSITE" id="PS50850">
    <property type="entry name" value="MFS"/>
    <property type="match status" value="1"/>
</dbReference>
<dbReference type="InterPro" id="IPR020846">
    <property type="entry name" value="MFS_dom"/>
</dbReference>
<evidence type="ECO:0000259" key="7">
    <source>
        <dbReference type="PROSITE" id="PS50850"/>
    </source>
</evidence>
<feature type="transmembrane region" description="Helical" evidence="6">
    <location>
        <begin position="265"/>
        <end position="285"/>
    </location>
</feature>
<proteinExistence type="predicted"/>
<feature type="transmembrane region" description="Helical" evidence="6">
    <location>
        <begin position="143"/>
        <end position="165"/>
    </location>
</feature>
<protein>
    <submittedName>
        <fullName evidence="8">MFS transporter</fullName>
    </submittedName>
</protein>
<organism evidence="8 9">
    <name type="scientific">Treponema rectale</name>
    <dbReference type="NCBI Taxonomy" id="744512"/>
    <lineage>
        <taxon>Bacteria</taxon>
        <taxon>Pseudomonadati</taxon>
        <taxon>Spirochaetota</taxon>
        <taxon>Spirochaetia</taxon>
        <taxon>Spirochaetales</taxon>
        <taxon>Treponemataceae</taxon>
        <taxon>Treponema</taxon>
    </lineage>
</organism>
<keyword evidence="3 6" id="KW-0812">Transmembrane</keyword>
<gene>
    <name evidence="8" type="ORF">DYE49_00950</name>
</gene>
<dbReference type="PANTHER" id="PTHR42688:SF1">
    <property type="entry name" value="BLR5212 PROTEIN"/>
    <property type="match status" value="1"/>
</dbReference>
<dbReference type="Proteomes" id="UP000593591">
    <property type="component" value="Chromosome"/>
</dbReference>
<dbReference type="AlphaFoldDB" id="A0A7M1XHZ9"/>
<feature type="transmembrane region" description="Helical" evidence="6">
    <location>
        <begin position="377"/>
        <end position="397"/>
    </location>
</feature>
<evidence type="ECO:0000256" key="2">
    <source>
        <dbReference type="ARBA" id="ARBA00022475"/>
    </source>
</evidence>
<dbReference type="SUPFAM" id="SSF103473">
    <property type="entry name" value="MFS general substrate transporter"/>
    <property type="match status" value="1"/>
</dbReference>
<feature type="transmembrane region" description="Helical" evidence="6">
    <location>
        <begin position="349"/>
        <end position="371"/>
    </location>
</feature>
<dbReference type="Gene3D" id="1.20.1250.20">
    <property type="entry name" value="MFS general substrate transporter like domains"/>
    <property type="match status" value="2"/>
</dbReference>
<feature type="transmembrane region" description="Helical" evidence="6">
    <location>
        <begin position="228"/>
        <end position="253"/>
    </location>
</feature>
<dbReference type="CDD" id="cd17370">
    <property type="entry name" value="MFS_MJ1317_like"/>
    <property type="match status" value="1"/>
</dbReference>
<evidence type="ECO:0000313" key="8">
    <source>
        <dbReference type="EMBL" id="QOS39096.1"/>
    </source>
</evidence>
<evidence type="ECO:0000313" key="9">
    <source>
        <dbReference type="Proteomes" id="UP000593591"/>
    </source>
</evidence>
<dbReference type="Pfam" id="PF07690">
    <property type="entry name" value="MFS_1"/>
    <property type="match status" value="2"/>
</dbReference>
<feature type="transmembrane region" description="Helical" evidence="6">
    <location>
        <begin position="177"/>
        <end position="199"/>
    </location>
</feature>
<dbReference type="InterPro" id="IPR036259">
    <property type="entry name" value="MFS_trans_sf"/>
</dbReference>
<feature type="transmembrane region" description="Helical" evidence="6">
    <location>
        <begin position="80"/>
        <end position="99"/>
    </location>
</feature>
<evidence type="ECO:0000256" key="5">
    <source>
        <dbReference type="ARBA" id="ARBA00023136"/>
    </source>
</evidence>
<keyword evidence="4 6" id="KW-1133">Transmembrane helix</keyword>
<dbReference type="GO" id="GO:0005886">
    <property type="term" value="C:plasma membrane"/>
    <property type="evidence" value="ECO:0007669"/>
    <property type="project" value="UniProtKB-SubCell"/>
</dbReference>